<accession>A0ABW6C2E4</accession>
<dbReference type="RefSeq" id="WP_377490392.1">
    <property type="nucleotide sequence ID" value="NZ_JBHUOX010000027.1"/>
</dbReference>
<evidence type="ECO:0000313" key="1">
    <source>
        <dbReference type="EMBL" id="MFD3003292.1"/>
    </source>
</evidence>
<protein>
    <submittedName>
        <fullName evidence="1">Acyl-CoA thioesterase</fullName>
        <ecNumber evidence="1">3.1.2.-</ecNumber>
    </submittedName>
</protein>
<dbReference type="GO" id="GO:0016787">
    <property type="term" value="F:hydrolase activity"/>
    <property type="evidence" value="ECO:0007669"/>
    <property type="project" value="UniProtKB-KW"/>
</dbReference>
<name>A0ABW6C2E4_9BACT</name>
<dbReference type="EC" id="3.1.2.-" evidence="1"/>
<dbReference type="PANTHER" id="PTHR31793:SF24">
    <property type="entry name" value="LONG-CHAIN ACYL-COA THIOESTERASE FADM"/>
    <property type="match status" value="1"/>
</dbReference>
<keyword evidence="2" id="KW-1185">Reference proteome</keyword>
<evidence type="ECO:0000313" key="2">
    <source>
        <dbReference type="Proteomes" id="UP001597641"/>
    </source>
</evidence>
<dbReference type="SUPFAM" id="SSF54637">
    <property type="entry name" value="Thioesterase/thiol ester dehydrase-isomerase"/>
    <property type="match status" value="1"/>
</dbReference>
<keyword evidence="1" id="KW-0378">Hydrolase</keyword>
<dbReference type="Proteomes" id="UP001597641">
    <property type="component" value="Unassembled WGS sequence"/>
</dbReference>
<reference evidence="2" key="1">
    <citation type="journal article" date="2019" name="Int. J. Syst. Evol. Microbiol.">
        <title>The Global Catalogue of Microorganisms (GCM) 10K type strain sequencing project: providing services to taxonomists for standard genome sequencing and annotation.</title>
        <authorList>
            <consortium name="The Broad Institute Genomics Platform"/>
            <consortium name="The Broad Institute Genome Sequencing Center for Infectious Disease"/>
            <person name="Wu L."/>
            <person name="Ma J."/>
        </authorList>
    </citation>
    <scope>NUCLEOTIDE SEQUENCE [LARGE SCALE GENOMIC DNA]</scope>
    <source>
        <strain evidence="2">KCTC 23984</strain>
    </source>
</reference>
<dbReference type="InterPro" id="IPR050563">
    <property type="entry name" value="4-hydroxybenzoyl-CoA_TE"/>
</dbReference>
<sequence length="145" mass="16600">MNNVYEGKVMWSHLDVNMHMRHSAYADFAAQARISVLDSLGLDFKTFQDLKVGPILFREELVYLREVGLNEKIKVTIELTKSRSDGARWSIRHIVYREDGVRAAVVTVDGAWLDVEKRKLTVLPANLVEKFATLPKSIDFEEIHA</sequence>
<proteinExistence type="predicted"/>
<dbReference type="EMBL" id="JBHUOX010000027">
    <property type="protein sequence ID" value="MFD3003292.1"/>
    <property type="molecule type" value="Genomic_DNA"/>
</dbReference>
<organism evidence="1 2">
    <name type="scientific">Pontibacter toksunensis</name>
    <dbReference type="NCBI Taxonomy" id="1332631"/>
    <lineage>
        <taxon>Bacteria</taxon>
        <taxon>Pseudomonadati</taxon>
        <taxon>Bacteroidota</taxon>
        <taxon>Cytophagia</taxon>
        <taxon>Cytophagales</taxon>
        <taxon>Hymenobacteraceae</taxon>
        <taxon>Pontibacter</taxon>
    </lineage>
</organism>
<gene>
    <name evidence="1" type="ORF">ACFS7Z_23220</name>
</gene>
<dbReference type="Gene3D" id="3.10.129.10">
    <property type="entry name" value="Hotdog Thioesterase"/>
    <property type="match status" value="1"/>
</dbReference>
<comment type="caution">
    <text evidence="1">The sequence shown here is derived from an EMBL/GenBank/DDBJ whole genome shotgun (WGS) entry which is preliminary data.</text>
</comment>
<dbReference type="PANTHER" id="PTHR31793">
    <property type="entry name" value="4-HYDROXYBENZOYL-COA THIOESTERASE FAMILY MEMBER"/>
    <property type="match status" value="1"/>
</dbReference>
<dbReference type="InterPro" id="IPR029069">
    <property type="entry name" value="HotDog_dom_sf"/>
</dbReference>
<dbReference type="CDD" id="cd00586">
    <property type="entry name" value="4HBT"/>
    <property type="match status" value="1"/>
</dbReference>
<dbReference type="Pfam" id="PF13279">
    <property type="entry name" value="4HBT_2"/>
    <property type="match status" value="1"/>
</dbReference>